<accession>A0ABS2DVD4</accession>
<dbReference type="Gene3D" id="2.40.128.20">
    <property type="match status" value="1"/>
</dbReference>
<dbReference type="Proteomes" id="UP000715095">
    <property type="component" value="Unassembled WGS sequence"/>
</dbReference>
<sequence length="216" mass="24079">MRYSDIYTEAPAAADTLANLGPIAPLAGKWYGEDGVDTHPEAEGPVAEPYHETWTFEVIDPQNNGPQVFYGLRYHVAITNPGELKAFHDQVGYILWEPETGKIYMTLAIPRAQIAMAEGTAKPGDKEIVLRAEAGSDVNGICSNPFLNEAFNTKSWEIRFKFHEDGTFSYEQDTILVIPGVKGEFHHTDTNHLHMIEAPRPNPAMIEEGLLNRMPK</sequence>
<feature type="domain" description="THAP4-like heme-binding" evidence="1">
    <location>
        <begin position="19"/>
        <end position="194"/>
    </location>
</feature>
<dbReference type="EMBL" id="JACJJC010000015">
    <property type="protein sequence ID" value="MBM6704678.1"/>
    <property type="molecule type" value="Genomic_DNA"/>
</dbReference>
<comment type="caution">
    <text evidence="2">The sequence shown here is derived from an EMBL/GenBank/DDBJ whole genome shotgun (WGS) entry which is preliminary data.</text>
</comment>
<protein>
    <submittedName>
        <fullName evidence="2">FABP family protein</fullName>
    </submittedName>
</protein>
<dbReference type="Pfam" id="PF08768">
    <property type="entry name" value="THAP4_heme-bd"/>
    <property type="match status" value="1"/>
</dbReference>
<name>A0ABS2DVD4_9BURK</name>
<evidence type="ECO:0000313" key="3">
    <source>
        <dbReference type="Proteomes" id="UP000715095"/>
    </source>
</evidence>
<dbReference type="RefSeq" id="WP_205103835.1">
    <property type="nucleotide sequence ID" value="NZ_JACJJC010000015.1"/>
</dbReference>
<dbReference type="SUPFAM" id="SSF50814">
    <property type="entry name" value="Lipocalins"/>
    <property type="match status" value="1"/>
</dbReference>
<organism evidence="2 3">
    <name type="scientific">Sutterella massiliensis</name>
    <dbReference type="NCBI Taxonomy" id="1816689"/>
    <lineage>
        <taxon>Bacteria</taxon>
        <taxon>Pseudomonadati</taxon>
        <taxon>Pseudomonadota</taxon>
        <taxon>Betaproteobacteria</taxon>
        <taxon>Burkholderiales</taxon>
        <taxon>Sutterellaceae</taxon>
        <taxon>Sutterella</taxon>
    </lineage>
</organism>
<evidence type="ECO:0000313" key="2">
    <source>
        <dbReference type="EMBL" id="MBM6704678.1"/>
    </source>
</evidence>
<keyword evidence="3" id="KW-1185">Reference proteome</keyword>
<dbReference type="InterPro" id="IPR012674">
    <property type="entry name" value="Calycin"/>
</dbReference>
<dbReference type="InterPro" id="IPR014878">
    <property type="entry name" value="THAP4-like_heme-bd"/>
</dbReference>
<gene>
    <name evidence="2" type="ORF">H6A60_09310</name>
</gene>
<proteinExistence type="predicted"/>
<reference evidence="2 3" key="1">
    <citation type="journal article" date="2021" name="Sci. Rep.">
        <title>The distribution of antibiotic resistance genes in chicken gut microbiota commensals.</title>
        <authorList>
            <person name="Juricova H."/>
            <person name="Matiasovicova J."/>
            <person name="Kubasova T."/>
            <person name="Cejkova D."/>
            <person name="Rychlik I."/>
        </authorList>
    </citation>
    <scope>NUCLEOTIDE SEQUENCE [LARGE SCALE GENOMIC DNA]</scope>
    <source>
        <strain evidence="2 3">An829</strain>
    </source>
</reference>
<evidence type="ECO:0000259" key="1">
    <source>
        <dbReference type="Pfam" id="PF08768"/>
    </source>
</evidence>